<gene>
    <name evidence="7" type="ORF">BG011_005722</name>
</gene>
<evidence type="ECO:0000256" key="1">
    <source>
        <dbReference type="ARBA" id="ARBA00004604"/>
    </source>
</evidence>
<organism evidence="7 8">
    <name type="scientific">Mortierella polycephala</name>
    <dbReference type="NCBI Taxonomy" id="41804"/>
    <lineage>
        <taxon>Eukaryota</taxon>
        <taxon>Fungi</taxon>
        <taxon>Fungi incertae sedis</taxon>
        <taxon>Mucoromycota</taxon>
        <taxon>Mortierellomycotina</taxon>
        <taxon>Mortierellomycetes</taxon>
        <taxon>Mortierellales</taxon>
        <taxon>Mortierellaceae</taxon>
        <taxon>Mortierella</taxon>
    </lineage>
</organism>
<dbReference type="Proteomes" id="UP000726737">
    <property type="component" value="Unassembled WGS sequence"/>
</dbReference>
<dbReference type="GO" id="GO:0000479">
    <property type="term" value="P:endonucleolytic cleavage of tricistronic rRNA transcript (SSU-rRNA, 5.8S rRNA, LSU-rRNA)"/>
    <property type="evidence" value="ECO:0007669"/>
    <property type="project" value="TreeGrafter"/>
</dbReference>
<feature type="compositionally biased region" description="Basic and acidic residues" evidence="5">
    <location>
        <begin position="364"/>
        <end position="378"/>
    </location>
</feature>
<dbReference type="PROSITE" id="PS51714">
    <property type="entry name" value="G_BMS1"/>
    <property type="match status" value="1"/>
</dbReference>
<keyword evidence="2" id="KW-0690">Ribosome biogenesis</keyword>
<protein>
    <recommendedName>
        <fullName evidence="6">Bms1-type G domain-containing protein</fullName>
    </recommendedName>
</protein>
<dbReference type="GO" id="GO:0005730">
    <property type="term" value="C:nucleolus"/>
    <property type="evidence" value="ECO:0007669"/>
    <property type="project" value="UniProtKB-SubCell"/>
</dbReference>
<dbReference type="Pfam" id="PF04950">
    <property type="entry name" value="RIBIOP_C"/>
    <property type="match status" value="1"/>
</dbReference>
<evidence type="ECO:0000256" key="3">
    <source>
        <dbReference type="ARBA" id="ARBA00023242"/>
    </source>
</evidence>
<proteinExistence type="inferred from homology"/>
<feature type="compositionally biased region" description="Basic and acidic residues" evidence="5">
    <location>
        <begin position="30"/>
        <end position="43"/>
    </location>
</feature>
<evidence type="ECO:0000256" key="4">
    <source>
        <dbReference type="ARBA" id="ARBA00038288"/>
    </source>
</evidence>
<dbReference type="GO" id="GO:0003924">
    <property type="term" value="F:GTPase activity"/>
    <property type="evidence" value="ECO:0007669"/>
    <property type="project" value="TreeGrafter"/>
</dbReference>
<dbReference type="EMBL" id="JAAAJA010000004">
    <property type="protein sequence ID" value="KAG0267437.1"/>
    <property type="molecule type" value="Genomic_DNA"/>
</dbReference>
<dbReference type="GO" id="GO:0030688">
    <property type="term" value="C:preribosome, small subunit precursor"/>
    <property type="evidence" value="ECO:0007669"/>
    <property type="project" value="TreeGrafter"/>
</dbReference>
<evidence type="ECO:0000256" key="2">
    <source>
        <dbReference type="ARBA" id="ARBA00022517"/>
    </source>
</evidence>
<dbReference type="SMART" id="SM01362">
    <property type="entry name" value="DUF663"/>
    <property type="match status" value="1"/>
</dbReference>
<evidence type="ECO:0000313" key="7">
    <source>
        <dbReference type="EMBL" id="KAG0267437.1"/>
    </source>
</evidence>
<keyword evidence="8" id="KW-1185">Reference proteome</keyword>
<accession>A0A9P6QK75</accession>
<feature type="compositionally biased region" description="Acidic residues" evidence="5">
    <location>
        <begin position="460"/>
        <end position="469"/>
    </location>
</feature>
<keyword evidence="3" id="KW-0539">Nucleus</keyword>
<dbReference type="InterPro" id="IPR012948">
    <property type="entry name" value="AARP2CN"/>
</dbReference>
<dbReference type="Pfam" id="PF22298">
    <property type="entry name" value="Tsr1_G-like"/>
    <property type="match status" value="1"/>
</dbReference>
<dbReference type="SMART" id="SM00785">
    <property type="entry name" value="AARP2CN"/>
    <property type="match status" value="1"/>
</dbReference>
<comment type="subcellular location">
    <subcellularLocation>
        <location evidence="1">Nucleus</location>
        <location evidence="1">Nucleolus</location>
    </subcellularLocation>
</comment>
<feature type="compositionally biased region" description="Acidic residues" evidence="5">
    <location>
        <begin position="410"/>
        <end position="432"/>
    </location>
</feature>
<dbReference type="GO" id="GO:0034511">
    <property type="term" value="F:U3 snoRNA binding"/>
    <property type="evidence" value="ECO:0007669"/>
    <property type="project" value="TreeGrafter"/>
</dbReference>
<dbReference type="PANTHER" id="PTHR12858:SF1">
    <property type="entry name" value="PRE-RRNA-PROCESSING PROTEIN TSR1 HOMOLOG"/>
    <property type="match status" value="1"/>
</dbReference>
<evidence type="ECO:0000313" key="8">
    <source>
        <dbReference type="Proteomes" id="UP000726737"/>
    </source>
</evidence>
<dbReference type="GO" id="GO:0000462">
    <property type="term" value="P:maturation of SSU-rRNA from tricistronic rRNA transcript (SSU-rRNA, 5.8S rRNA, LSU-rRNA)"/>
    <property type="evidence" value="ECO:0007669"/>
    <property type="project" value="TreeGrafter"/>
</dbReference>
<dbReference type="InterPro" id="IPR039761">
    <property type="entry name" value="Bms1/Tsr1"/>
</dbReference>
<comment type="similarity">
    <text evidence="4">Belongs to the TRAFAC class translation factor GTPase superfamily. Bms1-like GTPase family. TSR1 subfamily.</text>
</comment>
<feature type="region of interest" description="Disordered" evidence="5">
    <location>
        <begin position="1"/>
        <end position="62"/>
    </location>
</feature>
<feature type="compositionally biased region" description="Polar residues" evidence="5">
    <location>
        <begin position="44"/>
        <end position="54"/>
    </location>
</feature>
<evidence type="ECO:0000256" key="5">
    <source>
        <dbReference type="SAM" id="MobiDB-lite"/>
    </source>
</evidence>
<feature type="compositionally biased region" description="Acidic residues" evidence="5">
    <location>
        <begin position="440"/>
        <end position="452"/>
    </location>
</feature>
<name>A0A9P6QK75_9FUNG</name>
<dbReference type="InterPro" id="IPR030387">
    <property type="entry name" value="G_Bms1/Tsr1_dom"/>
</dbReference>
<feature type="region of interest" description="Disordered" evidence="5">
    <location>
        <begin position="336"/>
        <end position="469"/>
    </location>
</feature>
<dbReference type="PANTHER" id="PTHR12858">
    <property type="entry name" value="RIBOSOME BIOGENESIS PROTEIN"/>
    <property type="match status" value="1"/>
</dbReference>
<feature type="domain" description="Bms1-type G" evidence="6">
    <location>
        <begin position="86"/>
        <end position="242"/>
    </location>
</feature>
<dbReference type="GO" id="GO:0005525">
    <property type="term" value="F:GTP binding"/>
    <property type="evidence" value="ECO:0007669"/>
    <property type="project" value="TreeGrafter"/>
</dbReference>
<dbReference type="AlphaFoldDB" id="A0A9P6QK75"/>
<reference evidence="7" key="1">
    <citation type="journal article" date="2020" name="Fungal Divers.">
        <title>Resolving the Mortierellaceae phylogeny through synthesis of multi-gene phylogenetics and phylogenomics.</title>
        <authorList>
            <person name="Vandepol N."/>
            <person name="Liber J."/>
            <person name="Desiro A."/>
            <person name="Na H."/>
            <person name="Kennedy M."/>
            <person name="Barry K."/>
            <person name="Grigoriev I.V."/>
            <person name="Miller A.N."/>
            <person name="O'Donnell K."/>
            <person name="Stajich J.E."/>
            <person name="Bonito G."/>
        </authorList>
    </citation>
    <scope>NUCLEOTIDE SEQUENCE</scope>
    <source>
        <strain evidence="7">KOD948</strain>
    </source>
</reference>
<evidence type="ECO:0000259" key="6">
    <source>
        <dbReference type="PROSITE" id="PS51714"/>
    </source>
</evidence>
<dbReference type="OrthoDB" id="119302at2759"/>
<feature type="compositionally biased region" description="Acidic residues" evidence="5">
    <location>
        <begin position="336"/>
        <end position="346"/>
    </location>
</feature>
<comment type="caution">
    <text evidence="7">The sequence shown here is derived from an EMBL/GenBank/DDBJ whole genome shotgun (WGS) entry which is preliminary data.</text>
</comment>
<sequence>MSEQPHQHRSNTKLKQQNKPFKSKHLSKSSLRDKAKGKVERVSVKNQSTRGVSNRTDRRNTARLLQQKKREEFFRKTKIFDGKNGTPKVVAVVALCADVSADDAVAKMFASVDQVPPNKGTVLMTTDRFKQKLQFVPLQRNYIDIMDAAKVADFILFVMSAVEEVDKFGEMVLSGIQSQGVPSVVAAVSNLGITPAKKHSDIRKSLLSFTNHFFPEEAKVHALDNAAETVNILRMIANQLPRSITWRDTHPYMLAESLAFDENPSDPSFGTLKVTGYARGTHFQANRLVHLQNFGDFQLEKITSAPILHRSIHVSNGNSMDAEATETVLDAPVPGEQDDLAAENEPDLLANEQTWPTEEELMEAEERVKNMDPRERPEASFNSAAPKKAARRVPKGTSNYQAAWIIDSDHESDEDMEGEDEDEDDRMDDDDLPSAHNDEDSGEEYEDLEETEEPAKNEDIYEDELEDEEEARQYAEYLARDKENRDDMEFPDEVEAPMDVAAQVRFARYRALESFRTSPWDPYENLPLDYGRIFQFENFRRTKHRVMNQANEGGVLPGTHITLQIANVPRTIMDTYSPSRPFIVFGLLQYEHKMGVINFVVNRDAEYTGVIKAKDPLVLHCGFRRFVVRPIFSQNTRNGKGTNNVHKSERFLQHGRSTVVTVYAPIQFGNLPVVLTKDTGDVNSPALVATGTLMDADPRRIIAKRITLTGHPFKVHKRSATIRFMFFNPDDVWYYKSVELRTKLGRTGHIKESLGTHGYFKAQWDQQISMQDTVMMCLYKRVYPKWGTSLWINPDAGHVATTATATASSTTVESMDMD</sequence>
<dbReference type="InterPro" id="IPR007034">
    <property type="entry name" value="BMS1_TSR1_C"/>
</dbReference>
<dbReference type="Pfam" id="PF08142">
    <property type="entry name" value="AARP2CN"/>
    <property type="match status" value="1"/>
</dbReference>